<organism evidence="1 2">
    <name type="scientific">Epilithonimonas mollis</name>
    <dbReference type="NCBI Taxonomy" id="216903"/>
    <lineage>
        <taxon>Bacteria</taxon>
        <taxon>Pseudomonadati</taxon>
        <taxon>Bacteroidota</taxon>
        <taxon>Flavobacteriia</taxon>
        <taxon>Flavobacteriales</taxon>
        <taxon>Weeksellaceae</taxon>
        <taxon>Chryseobacterium group</taxon>
        <taxon>Epilithonimonas</taxon>
    </lineage>
</organism>
<dbReference type="STRING" id="216903.SAMN05444371_1853"/>
<evidence type="ECO:0000313" key="1">
    <source>
        <dbReference type="EMBL" id="SHK30964.1"/>
    </source>
</evidence>
<keyword evidence="2" id="KW-1185">Reference proteome</keyword>
<dbReference type="EMBL" id="FRAM01000002">
    <property type="protein sequence ID" value="SHK30964.1"/>
    <property type="molecule type" value="Genomic_DNA"/>
</dbReference>
<gene>
    <name evidence="1" type="ORF">SAMN05444371_1853</name>
</gene>
<name>A0A1M6RER7_9FLAO</name>
<accession>A0A1M6RER7</accession>
<evidence type="ECO:0000313" key="2">
    <source>
        <dbReference type="Proteomes" id="UP000184498"/>
    </source>
</evidence>
<reference evidence="2" key="1">
    <citation type="submission" date="2016-11" db="EMBL/GenBank/DDBJ databases">
        <authorList>
            <person name="Varghese N."/>
            <person name="Submissions S."/>
        </authorList>
    </citation>
    <scope>NUCLEOTIDE SEQUENCE [LARGE SCALE GENOMIC DNA]</scope>
    <source>
        <strain evidence="2">DSM 18016</strain>
    </source>
</reference>
<dbReference type="AlphaFoldDB" id="A0A1M6RER7"/>
<protein>
    <submittedName>
        <fullName evidence="1">Uncharacterized protein</fullName>
    </submittedName>
</protein>
<sequence length="157" mass="18436">MFEMATEILLITEAKSSDTKSFYKCNTPLYRCVKSAFEMQFGNFETDIDFLAFFEEIKCKIEYLVTEEIDRKDMTIRNKQRSENVDSLSKRLRTHRPKCIIIIMKDIEKFVLMAIERAKLSEVLFIKSVPFPAMSERNRINCELGIAEILKDYVLGH</sequence>
<dbReference type="Proteomes" id="UP000184498">
    <property type="component" value="Unassembled WGS sequence"/>
</dbReference>
<proteinExistence type="predicted"/>